<evidence type="ECO:0000259" key="2">
    <source>
        <dbReference type="PROSITE" id="PS51232"/>
    </source>
</evidence>
<proteinExistence type="predicted"/>
<dbReference type="PROSITE" id="PS51232">
    <property type="entry name" value="GBD_FH3"/>
    <property type="match status" value="1"/>
</dbReference>
<dbReference type="GO" id="GO:0051015">
    <property type="term" value="F:actin filament binding"/>
    <property type="evidence" value="ECO:0007669"/>
    <property type="project" value="TreeGrafter"/>
</dbReference>
<feature type="region of interest" description="Disordered" evidence="1">
    <location>
        <begin position="353"/>
        <end position="378"/>
    </location>
</feature>
<dbReference type="GO" id="GO:0008360">
    <property type="term" value="P:regulation of cell shape"/>
    <property type="evidence" value="ECO:0007669"/>
    <property type="project" value="TreeGrafter"/>
</dbReference>
<dbReference type="InterPro" id="IPR010472">
    <property type="entry name" value="FH3_dom"/>
</dbReference>
<dbReference type="Proteomes" id="UP000708208">
    <property type="component" value="Unassembled WGS sequence"/>
</dbReference>
<evidence type="ECO:0000256" key="1">
    <source>
        <dbReference type="SAM" id="MobiDB-lite"/>
    </source>
</evidence>
<dbReference type="EMBL" id="CAJVCH010000222">
    <property type="protein sequence ID" value="CAG7631134.1"/>
    <property type="molecule type" value="Genomic_DNA"/>
</dbReference>
<organism evidence="3 4">
    <name type="scientific">Allacma fusca</name>
    <dbReference type="NCBI Taxonomy" id="39272"/>
    <lineage>
        <taxon>Eukaryota</taxon>
        <taxon>Metazoa</taxon>
        <taxon>Ecdysozoa</taxon>
        <taxon>Arthropoda</taxon>
        <taxon>Hexapoda</taxon>
        <taxon>Collembola</taxon>
        <taxon>Symphypleona</taxon>
        <taxon>Sminthuridae</taxon>
        <taxon>Allacma</taxon>
    </lineage>
</organism>
<dbReference type="GO" id="GO:0031267">
    <property type="term" value="F:small GTPase binding"/>
    <property type="evidence" value="ECO:0007669"/>
    <property type="project" value="InterPro"/>
</dbReference>
<dbReference type="GO" id="GO:0005829">
    <property type="term" value="C:cytosol"/>
    <property type="evidence" value="ECO:0007669"/>
    <property type="project" value="TreeGrafter"/>
</dbReference>
<dbReference type="AlphaFoldDB" id="A0A8J2NFU1"/>
<feature type="domain" description="GBD/FH3" evidence="2">
    <location>
        <begin position="1"/>
        <end position="421"/>
    </location>
</feature>
<reference evidence="3" key="1">
    <citation type="submission" date="2021-06" db="EMBL/GenBank/DDBJ databases">
        <authorList>
            <person name="Hodson N. C."/>
            <person name="Mongue J. A."/>
            <person name="Jaron S. K."/>
        </authorList>
    </citation>
    <scope>NUCLEOTIDE SEQUENCE</scope>
</reference>
<gene>
    <name evidence="3" type="ORF">AFUS01_LOCUS108</name>
</gene>
<feature type="region of interest" description="Disordered" evidence="1">
    <location>
        <begin position="673"/>
        <end position="715"/>
    </location>
</feature>
<evidence type="ECO:0000313" key="3">
    <source>
        <dbReference type="EMBL" id="CAG7631134.1"/>
    </source>
</evidence>
<feature type="region of interest" description="Disordered" evidence="1">
    <location>
        <begin position="402"/>
        <end position="476"/>
    </location>
</feature>
<protein>
    <recommendedName>
        <fullName evidence="2">GBD/FH3 domain-containing protein</fullName>
    </recommendedName>
</protein>
<feature type="compositionally biased region" description="Basic and acidic residues" evidence="1">
    <location>
        <begin position="402"/>
        <end position="411"/>
    </location>
</feature>
<feature type="region of interest" description="Disordered" evidence="1">
    <location>
        <begin position="728"/>
        <end position="750"/>
    </location>
</feature>
<dbReference type="InterPro" id="IPR043592">
    <property type="entry name" value="FMNL_animal"/>
</dbReference>
<dbReference type="InterPro" id="IPR010473">
    <property type="entry name" value="GTPase-bd"/>
</dbReference>
<comment type="caution">
    <text evidence="3">The sequence shown here is derived from an EMBL/GenBank/DDBJ whole genome shotgun (WGS) entry which is preliminary data.</text>
</comment>
<feature type="compositionally biased region" description="Low complexity" evidence="1">
    <location>
        <begin position="735"/>
        <end position="745"/>
    </location>
</feature>
<dbReference type="GO" id="GO:0030866">
    <property type="term" value="P:cortical actin cytoskeleton organization"/>
    <property type="evidence" value="ECO:0007669"/>
    <property type="project" value="TreeGrafter"/>
</dbReference>
<dbReference type="SMART" id="SM01139">
    <property type="entry name" value="Drf_FH3"/>
    <property type="match status" value="1"/>
</dbReference>
<evidence type="ECO:0000313" key="4">
    <source>
        <dbReference type="Proteomes" id="UP000708208"/>
    </source>
</evidence>
<keyword evidence="4" id="KW-1185">Reference proteome</keyword>
<dbReference type="GO" id="GO:0016477">
    <property type="term" value="P:cell migration"/>
    <property type="evidence" value="ECO:0007669"/>
    <property type="project" value="TreeGrafter"/>
</dbReference>
<name>A0A8J2NFU1_9HEXA</name>
<feature type="compositionally biased region" description="Low complexity" evidence="1">
    <location>
        <begin position="673"/>
        <end position="692"/>
    </location>
</feature>
<feature type="compositionally biased region" description="Polar residues" evidence="1">
    <location>
        <begin position="424"/>
        <end position="437"/>
    </location>
</feature>
<sequence>MPPEWEDNFWHENNSNSPFEGKNNKGMPTLRPPLYNAEDYTAAFKQLFSSSSSISALIDHSGGFSGSSSPDSSGSGPPEMSLRKFLNGSELLFKLEADLRHAFPTFVQDFVTGPSDGICFILEALKVIQTALDDCTGLREQRKLILDEQKCLQCLKLCLRNVEAVSKLASYPGGLYPLVAATISTVTATRIMAFEILACVCTEGGAEGHYKVSEGISTLRLRMGEPIRCKLLVGALGSAPPGTFQAKGIRFLTSWVASAPSPKHKVYIQCELEEAGFNPQAIRKGADLGGARESREVQSELDEWDRVSIDVDTLTRQNCQLRNSVATLQQELATLKDRLKRMDIPQKQEYSVAQAKRVTRPKRSEELVTTPADSEEEAEQIHQILEDLNNIVNSEMNGGNEVVRKKEKEIVPVHLVKSPPKRSPGSSTPANMNNQMSRPWPGSSASDDDDSDILDFPSDANPDRQSSPGKSKANVRRVVEQLEKSASGPSPKMFQKNSKYLLSKNISQPNVHSETAMLAGEPKPDYTLPNFHKQNHMASKFANFKSSKLYSSSPDNSSKNYSNSYAEVYEKSMSNNSNRYSFINRFSPNLDLPKKSSNNTGLRRSESLHASLASIEMERAPENIRSSKYGVRMDNPSPNYKLRTSNPSVYSWKSMENLDNENDENFTLRWRYPHPQFQQPSPPHKSFTPSPKSSKDKSKKIASAKMASKNGHMTGDLHLVADYRQNRFTKNSKGNNSPNYNQQNNLHSGNGSGVSLFRYAKKADKPILHLHPQQQHQIPANNHNEYQSEKENMKMFSLPPMLITSNSDGGNHRICDLPSGLY</sequence>
<dbReference type="SMART" id="SM01140">
    <property type="entry name" value="Drf_GBD"/>
    <property type="match status" value="1"/>
</dbReference>
<dbReference type="InterPro" id="IPR014768">
    <property type="entry name" value="GBD/FH3_dom"/>
</dbReference>
<dbReference type="PANTHER" id="PTHR45857">
    <property type="entry name" value="FORMIN-LIKE PROTEIN"/>
    <property type="match status" value="1"/>
</dbReference>
<accession>A0A8J2NFU1</accession>
<feature type="region of interest" description="Disordered" evidence="1">
    <location>
        <begin position="1"/>
        <end position="30"/>
    </location>
</feature>
<dbReference type="OrthoDB" id="6427809at2759"/>
<dbReference type="PANTHER" id="PTHR45857:SF9">
    <property type="entry name" value="MULTIPLE WING HAIRS, ISOFORM C"/>
    <property type="match status" value="1"/>
</dbReference>